<evidence type="ECO:0000256" key="6">
    <source>
        <dbReference type="ARBA" id="ARBA00023098"/>
    </source>
</evidence>
<dbReference type="PANTHER" id="PTHR43856:SF1">
    <property type="entry name" value="MITOCHONDRIAL CARDIOLIPIN HYDROLASE"/>
    <property type="match status" value="1"/>
</dbReference>
<dbReference type="GO" id="GO:0016891">
    <property type="term" value="F:RNA endonuclease activity producing 5'-phosphomonoesters, hydrolytic mechanism"/>
    <property type="evidence" value="ECO:0007669"/>
    <property type="project" value="TreeGrafter"/>
</dbReference>
<dbReference type="SUPFAM" id="SSF56024">
    <property type="entry name" value="Phospholipase D/nuclease"/>
    <property type="match status" value="2"/>
</dbReference>
<evidence type="ECO:0000313" key="9">
    <source>
        <dbReference type="Proteomes" id="UP000036458"/>
    </source>
</evidence>
<keyword evidence="5" id="KW-0442">Lipid degradation</keyword>
<feature type="domain" description="Phospholipase D-like" evidence="7">
    <location>
        <begin position="280"/>
        <end position="400"/>
    </location>
</feature>
<name>A0A0H4VLA4_9BACT</name>
<proteinExistence type="inferred from homology"/>
<dbReference type="Gene3D" id="3.30.870.10">
    <property type="entry name" value="Endonuclease Chain A"/>
    <property type="match status" value="2"/>
</dbReference>
<comment type="similarity">
    <text evidence="2">Belongs to the phospholipase D family.</text>
</comment>
<organism evidence="8 9">
    <name type="scientific">Rufibacter radiotolerans</name>
    <dbReference type="NCBI Taxonomy" id="1379910"/>
    <lineage>
        <taxon>Bacteria</taxon>
        <taxon>Pseudomonadati</taxon>
        <taxon>Bacteroidota</taxon>
        <taxon>Cytophagia</taxon>
        <taxon>Cytophagales</taxon>
        <taxon>Hymenobacteraceae</taxon>
        <taxon>Rufibacter</taxon>
    </lineage>
</organism>
<evidence type="ECO:0000256" key="3">
    <source>
        <dbReference type="ARBA" id="ARBA00012027"/>
    </source>
</evidence>
<dbReference type="EMBL" id="CP010777">
    <property type="protein sequence ID" value="AKQ46560.1"/>
    <property type="molecule type" value="Genomic_DNA"/>
</dbReference>
<accession>A0A0H4VLA4</accession>
<protein>
    <recommendedName>
        <fullName evidence="3">phospholipase D</fullName>
        <ecNumber evidence="3">3.1.4.4</ecNumber>
    </recommendedName>
</protein>
<keyword evidence="9" id="KW-1185">Reference proteome</keyword>
<dbReference type="PATRIC" id="fig|1379910.4.peg.3146"/>
<keyword evidence="6" id="KW-0443">Lipid metabolism</keyword>
<dbReference type="GO" id="GO:0004630">
    <property type="term" value="F:phospholipase D activity"/>
    <property type="evidence" value="ECO:0007669"/>
    <property type="project" value="UniProtKB-EC"/>
</dbReference>
<evidence type="ECO:0000256" key="2">
    <source>
        <dbReference type="ARBA" id="ARBA00008664"/>
    </source>
</evidence>
<reference evidence="8 9" key="1">
    <citation type="submission" date="2015-01" db="EMBL/GenBank/DDBJ databases">
        <title>Rufibacter sp./DG31D/ whole genome sequencing.</title>
        <authorList>
            <person name="Kim M.K."/>
            <person name="Srinivasan S."/>
            <person name="Lee J.-J."/>
        </authorList>
    </citation>
    <scope>NUCLEOTIDE SEQUENCE [LARGE SCALE GENOMIC DNA]</scope>
    <source>
        <strain evidence="8 9">DG31D</strain>
    </source>
</reference>
<dbReference type="Proteomes" id="UP000036458">
    <property type="component" value="Chromosome"/>
</dbReference>
<dbReference type="OrthoDB" id="975384at2"/>
<gene>
    <name evidence="8" type="ORF">TH63_14445</name>
</gene>
<evidence type="ECO:0000256" key="4">
    <source>
        <dbReference type="ARBA" id="ARBA00022801"/>
    </source>
</evidence>
<dbReference type="GO" id="GO:0016042">
    <property type="term" value="P:lipid catabolic process"/>
    <property type="evidence" value="ECO:0007669"/>
    <property type="project" value="UniProtKB-KW"/>
</dbReference>
<evidence type="ECO:0000256" key="5">
    <source>
        <dbReference type="ARBA" id="ARBA00022963"/>
    </source>
</evidence>
<dbReference type="InterPro" id="IPR025202">
    <property type="entry name" value="PLD-like_dom"/>
</dbReference>
<dbReference type="AlphaFoldDB" id="A0A0H4VLA4"/>
<dbReference type="PANTHER" id="PTHR43856">
    <property type="entry name" value="CARDIOLIPIN HYDROLASE"/>
    <property type="match status" value="1"/>
</dbReference>
<keyword evidence="4" id="KW-0378">Hydrolase</keyword>
<dbReference type="InterPro" id="IPR051406">
    <property type="entry name" value="PLD_domain"/>
</dbReference>
<comment type="catalytic activity">
    <reaction evidence="1">
        <text>a 1,2-diacyl-sn-glycero-3-phosphocholine + H2O = a 1,2-diacyl-sn-glycero-3-phosphate + choline + H(+)</text>
        <dbReference type="Rhea" id="RHEA:14445"/>
        <dbReference type="ChEBI" id="CHEBI:15354"/>
        <dbReference type="ChEBI" id="CHEBI:15377"/>
        <dbReference type="ChEBI" id="CHEBI:15378"/>
        <dbReference type="ChEBI" id="CHEBI:57643"/>
        <dbReference type="ChEBI" id="CHEBI:58608"/>
        <dbReference type="EC" id="3.1.4.4"/>
    </reaction>
</comment>
<evidence type="ECO:0000259" key="7">
    <source>
        <dbReference type="Pfam" id="PF13091"/>
    </source>
</evidence>
<dbReference type="STRING" id="1379910.TH63_14445"/>
<dbReference type="EC" id="3.1.4.4" evidence="3"/>
<dbReference type="KEGG" id="ruf:TH63_14445"/>
<evidence type="ECO:0000256" key="1">
    <source>
        <dbReference type="ARBA" id="ARBA00000798"/>
    </source>
</evidence>
<sequence length="412" mass="45925">MPPLPGEKEKQVTQEDQTVKPMPRSTYLFFLLLSFLIACQGQEDPVTPTAPSVEKALSAPLPDLIFTNLSQISASKESPVIMERLRDLIDASPAKADIHLNIFLFSHQTIIDALQRASDRGVKLHLMLDLSRDESLVENPMTISKLKRFLKPTSEIVTITSDASSSSINHNKFALFSNITTATGPKEKVVFQTSHNFTVADSKKIQDAVMLANAGLYGAYLTFWQDMKDKAVSGMKDFYYREYHDPAVGISALFFPKRRNGTSYGADTILEILDGLSEPATARIQIGMSDWTASRTAIITKLEQLREQGATIEVIAKDKVDPEVLDGLARLKAKGAYVKVYDMSQINNHAKFMLIRGKWKGENVNLMVTGSHNFTGNALRNNNETLLLLKNHTALFDTYTAFYQEMKKLPGQ</sequence>
<feature type="domain" description="Phospholipase D-like" evidence="7">
    <location>
        <begin position="94"/>
        <end position="203"/>
    </location>
</feature>
<evidence type="ECO:0000313" key="8">
    <source>
        <dbReference type="EMBL" id="AKQ46560.1"/>
    </source>
</evidence>
<dbReference type="Pfam" id="PF13091">
    <property type="entry name" value="PLDc_2"/>
    <property type="match status" value="2"/>
</dbReference>